<evidence type="ECO:0000256" key="5">
    <source>
        <dbReference type="ARBA" id="ARBA00023136"/>
    </source>
</evidence>
<comment type="similarity">
    <text evidence="9">Belongs to the DHHC palmitoyltransferase family. PFA5 subfamily.</text>
</comment>
<comment type="subcellular location">
    <subcellularLocation>
        <location evidence="1">Membrane</location>
        <topology evidence="1">Multi-pass membrane protein</topology>
    </subcellularLocation>
</comment>
<evidence type="ECO:0000256" key="9">
    <source>
        <dbReference type="ARBA" id="ARBA00038298"/>
    </source>
</evidence>
<dbReference type="GeneID" id="30980570"/>
<feature type="domain" description="Palmitoyltransferase DHHC" evidence="13">
    <location>
        <begin position="114"/>
        <end position="226"/>
    </location>
</feature>
<keyword evidence="2 11" id="KW-0808">Transferase</keyword>
<dbReference type="GO" id="GO:0005783">
    <property type="term" value="C:endoplasmic reticulum"/>
    <property type="evidence" value="ECO:0007669"/>
    <property type="project" value="TreeGrafter"/>
</dbReference>
<dbReference type="RefSeq" id="XP_020066780.1">
    <property type="nucleotide sequence ID" value="XM_020206433.1"/>
</dbReference>
<evidence type="ECO:0000256" key="2">
    <source>
        <dbReference type="ARBA" id="ARBA00022679"/>
    </source>
</evidence>
<evidence type="ECO:0000256" key="8">
    <source>
        <dbReference type="ARBA" id="ARBA00023315"/>
    </source>
</evidence>
<dbReference type="GO" id="GO:0005794">
    <property type="term" value="C:Golgi apparatus"/>
    <property type="evidence" value="ECO:0007669"/>
    <property type="project" value="TreeGrafter"/>
</dbReference>
<feature type="transmembrane region" description="Helical" evidence="11">
    <location>
        <begin position="153"/>
        <end position="175"/>
    </location>
</feature>
<evidence type="ECO:0000256" key="6">
    <source>
        <dbReference type="ARBA" id="ARBA00023139"/>
    </source>
</evidence>
<dbReference type="Pfam" id="PF01529">
    <property type="entry name" value="DHHC"/>
    <property type="match status" value="1"/>
</dbReference>
<evidence type="ECO:0000256" key="11">
    <source>
        <dbReference type="RuleBase" id="RU079119"/>
    </source>
</evidence>
<dbReference type="GO" id="GO:0016020">
    <property type="term" value="C:membrane"/>
    <property type="evidence" value="ECO:0007669"/>
    <property type="project" value="UniProtKB-SubCell"/>
</dbReference>
<keyword evidence="4 11" id="KW-1133">Transmembrane helix</keyword>
<evidence type="ECO:0000259" key="13">
    <source>
        <dbReference type="Pfam" id="PF01529"/>
    </source>
</evidence>
<dbReference type="InterPro" id="IPR039859">
    <property type="entry name" value="PFA4/ZDH16/20/ERF2-like"/>
</dbReference>
<keyword evidence="6" id="KW-0564">Palmitate</keyword>
<reference evidence="15" key="1">
    <citation type="submission" date="2016-05" db="EMBL/GenBank/DDBJ databases">
        <title>Comparative genomics of biotechnologically important yeasts.</title>
        <authorList>
            <consortium name="DOE Joint Genome Institute"/>
            <person name="Riley R."/>
            <person name="Haridas S."/>
            <person name="Wolfe K.H."/>
            <person name="Lopes M.R."/>
            <person name="Hittinger C.T."/>
            <person name="Goker M."/>
            <person name="Salamov A."/>
            <person name="Wisecaver J."/>
            <person name="Long T.M."/>
            <person name="Aerts A.L."/>
            <person name="Barry K."/>
            <person name="Choi C."/>
            <person name="Clum A."/>
            <person name="Coughlan A.Y."/>
            <person name="Deshpande S."/>
            <person name="Douglass A.P."/>
            <person name="Hanson S.J."/>
            <person name="Klenk H.-P."/>
            <person name="Labutti K."/>
            <person name="Lapidus A."/>
            <person name="Lindquist E."/>
            <person name="Lipzen A."/>
            <person name="Meier-Kolthoff J.P."/>
            <person name="Ohm R.A."/>
            <person name="Otillar R.P."/>
            <person name="Pangilinan J."/>
            <person name="Peng Y."/>
            <person name="Rokas A."/>
            <person name="Rosa C.A."/>
            <person name="Scheuner C."/>
            <person name="Sibirny A.A."/>
            <person name="Slot J.C."/>
            <person name="Stielow J.B."/>
            <person name="Sun H."/>
            <person name="Kurtzman C.P."/>
            <person name="Blackwell M."/>
            <person name="Grigoriev I.V."/>
            <person name="Jeffries T.W."/>
        </authorList>
    </citation>
    <scope>NUCLEOTIDE SEQUENCE [LARGE SCALE GENOMIC DNA]</scope>
    <source>
        <strain evidence="15">NRRL Y-17324</strain>
    </source>
</reference>
<protein>
    <recommendedName>
        <fullName evidence="11">Palmitoyltransferase</fullName>
        <ecNumber evidence="11">2.3.1.225</ecNumber>
    </recommendedName>
</protein>
<name>A0A1E4SQ83_9ASCO</name>
<feature type="region of interest" description="Disordered" evidence="12">
    <location>
        <begin position="379"/>
        <end position="411"/>
    </location>
</feature>
<evidence type="ECO:0000313" key="15">
    <source>
        <dbReference type="Proteomes" id="UP000094285"/>
    </source>
</evidence>
<gene>
    <name evidence="14" type="ORF">CANTADRAFT_19279</name>
</gene>
<evidence type="ECO:0000256" key="4">
    <source>
        <dbReference type="ARBA" id="ARBA00022989"/>
    </source>
</evidence>
<dbReference type="OrthoDB" id="331948at2759"/>
<dbReference type="EMBL" id="KV453909">
    <property type="protein sequence ID" value="ODV81658.1"/>
    <property type="molecule type" value="Genomic_DNA"/>
</dbReference>
<evidence type="ECO:0000313" key="14">
    <source>
        <dbReference type="EMBL" id="ODV81658.1"/>
    </source>
</evidence>
<evidence type="ECO:0000256" key="1">
    <source>
        <dbReference type="ARBA" id="ARBA00004141"/>
    </source>
</evidence>
<evidence type="ECO:0000256" key="3">
    <source>
        <dbReference type="ARBA" id="ARBA00022692"/>
    </source>
</evidence>
<feature type="transmembrane region" description="Helical" evidence="11">
    <location>
        <begin position="310"/>
        <end position="328"/>
    </location>
</feature>
<feature type="transmembrane region" description="Helical" evidence="11">
    <location>
        <begin position="50"/>
        <end position="70"/>
    </location>
</feature>
<feature type="transmembrane region" description="Helical" evidence="11">
    <location>
        <begin position="15"/>
        <end position="38"/>
    </location>
</feature>
<dbReference type="Proteomes" id="UP000094285">
    <property type="component" value="Unassembled WGS sequence"/>
</dbReference>
<keyword evidence="3 11" id="KW-0812">Transmembrane</keyword>
<keyword evidence="8 11" id="KW-0012">Acyltransferase</keyword>
<dbReference type="PANTHER" id="PTHR22883">
    <property type="entry name" value="ZINC FINGER DHHC DOMAIN CONTAINING PROTEIN"/>
    <property type="match status" value="1"/>
</dbReference>
<comment type="catalytic activity">
    <reaction evidence="10 11">
        <text>L-cysteinyl-[protein] + hexadecanoyl-CoA = S-hexadecanoyl-L-cysteinyl-[protein] + CoA</text>
        <dbReference type="Rhea" id="RHEA:36683"/>
        <dbReference type="Rhea" id="RHEA-COMP:10131"/>
        <dbReference type="Rhea" id="RHEA-COMP:11032"/>
        <dbReference type="ChEBI" id="CHEBI:29950"/>
        <dbReference type="ChEBI" id="CHEBI:57287"/>
        <dbReference type="ChEBI" id="CHEBI:57379"/>
        <dbReference type="ChEBI" id="CHEBI:74151"/>
        <dbReference type="EC" id="2.3.1.225"/>
    </reaction>
</comment>
<dbReference type="PROSITE" id="PS50216">
    <property type="entry name" value="DHHC"/>
    <property type="match status" value="1"/>
</dbReference>
<organism evidence="14 15">
    <name type="scientific">Suhomyces tanzawaensis NRRL Y-17324</name>
    <dbReference type="NCBI Taxonomy" id="984487"/>
    <lineage>
        <taxon>Eukaryota</taxon>
        <taxon>Fungi</taxon>
        <taxon>Dikarya</taxon>
        <taxon>Ascomycota</taxon>
        <taxon>Saccharomycotina</taxon>
        <taxon>Pichiomycetes</taxon>
        <taxon>Debaryomycetaceae</taxon>
        <taxon>Suhomyces</taxon>
    </lineage>
</organism>
<accession>A0A1E4SQ83</accession>
<evidence type="ECO:0000256" key="10">
    <source>
        <dbReference type="ARBA" id="ARBA00048048"/>
    </source>
</evidence>
<dbReference type="InterPro" id="IPR001594">
    <property type="entry name" value="Palmitoyltrfase_DHHC"/>
</dbReference>
<proteinExistence type="inferred from homology"/>
<dbReference type="AlphaFoldDB" id="A0A1E4SQ83"/>
<keyword evidence="7" id="KW-0449">Lipoprotein</keyword>
<feature type="transmembrane region" description="Helical" evidence="11">
    <location>
        <begin position="187"/>
        <end position="210"/>
    </location>
</feature>
<dbReference type="GO" id="GO:0019706">
    <property type="term" value="F:protein-cysteine S-palmitoyltransferase activity"/>
    <property type="evidence" value="ECO:0007669"/>
    <property type="project" value="UniProtKB-EC"/>
</dbReference>
<dbReference type="PANTHER" id="PTHR22883:SF23">
    <property type="entry name" value="PALMITOYLTRANSFERASE ZDHHC6"/>
    <property type="match status" value="1"/>
</dbReference>
<sequence length="411" mass="47710">MILDVAILRHPRVKLLVPFCVILLLGYGDFAAFYSLGYQEIWKYHSKGNAIALWTLLVFFQIAIFVYWAAILTVGPGKSPTFVPFNLYNIDDPTLSTTPEVFVSDELGFPFFNSQTNSIAINRTFYLKDTNYNVLKFDHYCVWIGCVIGETNYVFFLKFLVCLLSIFVIVLGHLIKFVPSNTHRGEINHNFIILFVLCGFWILMITILLVSHLRYVCLNITTLDEITISQRKAYLRWESRKNTNRGRRNFPRVEHGKRYVNIKRDDNRYVVEYDVNERPYTMGMQANWINLIFNGNRNHGGKYQYTTSRFIAALIIFAIPFVDIPFVLKCRHRPIIGAEMGNEAERRRMEFESFSSRFSPEFVKLLNEKIDRNECQVPIYMKPEERTESDVSESSTSAQVADKDGNAVGRP</sequence>
<keyword evidence="5 11" id="KW-0472">Membrane</keyword>
<comment type="domain">
    <text evidence="11">The DHHC domain is required for palmitoyltransferase activity.</text>
</comment>
<dbReference type="GO" id="GO:0006612">
    <property type="term" value="P:protein targeting to membrane"/>
    <property type="evidence" value="ECO:0007669"/>
    <property type="project" value="TreeGrafter"/>
</dbReference>
<keyword evidence="15" id="KW-1185">Reference proteome</keyword>
<dbReference type="EC" id="2.3.1.225" evidence="11"/>
<evidence type="ECO:0000256" key="12">
    <source>
        <dbReference type="SAM" id="MobiDB-lite"/>
    </source>
</evidence>
<dbReference type="STRING" id="984487.A0A1E4SQ83"/>
<evidence type="ECO:0000256" key="7">
    <source>
        <dbReference type="ARBA" id="ARBA00023288"/>
    </source>
</evidence>